<evidence type="ECO:0000256" key="2">
    <source>
        <dbReference type="SAM" id="MobiDB-lite"/>
    </source>
</evidence>
<dbReference type="EMBL" id="PQNY01000003">
    <property type="protein sequence ID" value="POS02626.1"/>
    <property type="molecule type" value="Genomic_DNA"/>
</dbReference>
<evidence type="ECO:0000259" key="4">
    <source>
        <dbReference type="PROSITE" id="PS51352"/>
    </source>
</evidence>
<evidence type="ECO:0000313" key="6">
    <source>
        <dbReference type="Proteomes" id="UP000237056"/>
    </source>
</evidence>
<dbReference type="PANTHER" id="PTHR15337">
    <property type="entry name" value="ANTERIOR GRADIENT PROTEIN-RELATED"/>
    <property type="match status" value="1"/>
</dbReference>
<gene>
    <name evidence="5" type="ORF">Q361_103139</name>
</gene>
<dbReference type="Gene3D" id="3.40.30.10">
    <property type="entry name" value="Glutaredoxin"/>
    <property type="match status" value="1"/>
</dbReference>
<keyword evidence="1 3" id="KW-0732">Signal</keyword>
<keyword evidence="5" id="KW-0413">Isomerase</keyword>
<dbReference type="InterPro" id="IPR051099">
    <property type="entry name" value="AGR/TXD"/>
</dbReference>
<dbReference type="InterPro" id="IPR013766">
    <property type="entry name" value="Thioredoxin_domain"/>
</dbReference>
<name>A0A2S4NAA1_9FLAO</name>
<dbReference type="GO" id="GO:0016853">
    <property type="term" value="F:isomerase activity"/>
    <property type="evidence" value="ECO:0007669"/>
    <property type="project" value="UniProtKB-KW"/>
</dbReference>
<comment type="caution">
    <text evidence="5">The sequence shown here is derived from an EMBL/GenBank/DDBJ whole genome shotgun (WGS) entry which is preliminary data.</text>
</comment>
<dbReference type="OrthoDB" id="981626at2"/>
<proteinExistence type="predicted"/>
<dbReference type="RefSeq" id="WP_103725283.1">
    <property type="nucleotide sequence ID" value="NZ_PQNY01000003.1"/>
</dbReference>
<dbReference type="InterPro" id="IPR036249">
    <property type="entry name" value="Thioredoxin-like_sf"/>
</dbReference>
<dbReference type="Pfam" id="PF13899">
    <property type="entry name" value="Thioredoxin_7"/>
    <property type="match status" value="1"/>
</dbReference>
<feature type="compositionally biased region" description="Basic residues" evidence="2">
    <location>
        <begin position="162"/>
        <end position="173"/>
    </location>
</feature>
<evidence type="ECO:0000256" key="1">
    <source>
        <dbReference type="ARBA" id="ARBA00022729"/>
    </source>
</evidence>
<evidence type="ECO:0000256" key="3">
    <source>
        <dbReference type="SAM" id="SignalP"/>
    </source>
</evidence>
<reference evidence="5 6" key="1">
    <citation type="submission" date="2018-01" db="EMBL/GenBank/DDBJ databases">
        <title>Genomic Encyclopedia of Type Strains, Phase I: the one thousand microbial genomes (KMG-I) project.</title>
        <authorList>
            <person name="Goeker M."/>
        </authorList>
    </citation>
    <scope>NUCLEOTIDE SEQUENCE [LARGE SCALE GENOMIC DNA]</scope>
    <source>
        <strain evidence="5 6">DSM 17960</strain>
    </source>
</reference>
<dbReference type="AlphaFoldDB" id="A0A2S4NAA1"/>
<sequence>MKKLVILFLLVATTTFVQAQDGLKWENNMKTAIERSQNEQKPLFLFFTGSDWCGWCMKLQNEVFKTPEFVKWANEKVVLVELDFPRRTQLAAEIQKQNMELQQLFQVRGYPTVWFAKPVVKDGNTTYEQLGSSGYMPGGPTTWIENANASLAKFVPDPKPTKSSKKIKKKVKK</sequence>
<organism evidence="5 6">
    <name type="scientific">Flavobacterium croceum DSM 17960</name>
    <dbReference type="NCBI Taxonomy" id="1121886"/>
    <lineage>
        <taxon>Bacteria</taxon>
        <taxon>Pseudomonadati</taxon>
        <taxon>Bacteroidota</taxon>
        <taxon>Flavobacteriia</taxon>
        <taxon>Flavobacteriales</taxon>
        <taxon>Flavobacteriaceae</taxon>
        <taxon>Flavobacterium</taxon>
    </lineage>
</organism>
<dbReference type="Proteomes" id="UP000237056">
    <property type="component" value="Unassembled WGS sequence"/>
</dbReference>
<keyword evidence="6" id="KW-1185">Reference proteome</keyword>
<feature type="domain" description="Thioredoxin" evidence="4">
    <location>
        <begin position="6"/>
        <end position="153"/>
    </location>
</feature>
<evidence type="ECO:0000313" key="5">
    <source>
        <dbReference type="EMBL" id="POS02626.1"/>
    </source>
</evidence>
<dbReference type="PANTHER" id="PTHR15337:SF11">
    <property type="entry name" value="THIOREDOXIN DOMAIN-CONTAINING PROTEIN"/>
    <property type="match status" value="1"/>
</dbReference>
<feature type="region of interest" description="Disordered" evidence="2">
    <location>
        <begin position="154"/>
        <end position="173"/>
    </location>
</feature>
<feature type="chain" id="PRO_5015702836" evidence="3">
    <location>
        <begin position="20"/>
        <end position="173"/>
    </location>
</feature>
<dbReference type="PROSITE" id="PS51352">
    <property type="entry name" value="THIOREDOXIN_2"/>
    <property type="match status" value="1"/>
</dbReference>
<dbReference type="SUPFAM" id="SSF52833">
    <property type="entry name" value="Thioredoxin-like"/>
    <property type="match status" value="1"/>
</dbReference>
<protein>
    <submittedName>
        <fullName evidence="5">Protein disulfide-isomerase</fullName>
    </submittedName>
</protein>
<feature type="signal peptide" evidence="3">
    <location>
        <begin position="1"/>
        <end position="19"/>
    </location>
</feature>
<accession>A0A2S4NAA1</accession>